<feature type="transmembrane region" description="Helical" evidence="12">
    <location>
        <begin position="133"/>
        <end position="156"/>
    </location>
</feature>
<feature type="region of interest" description="Disordered" evidence="11">
    <location>
        <begin position="1"/>
        <end position="45"/>
    </location>
</feature>
<dbReference type="PRINTS" id="PR00237">
    <property type="entry name" value="GPCRRHODOPSN"/>
</dbReference>
<evidence type="ECO:0000256" key="9">
    <source>
        <dbReference type="ARBA" id="ARBA00023224"/>
    </source>
</evidence>
<dbReference type="KEGG" id="pmrn:116953214"/>
<name>A0AAJ7XCF8_PETMA</name>
<dbReference type="GO" id="GO:0004930">
    <property type="term" value="F:G protein-coupled receptor activity"/>
    <property type="evidence" value="ECO:0007669"/>
    <property type="project" value="UniProtKB-KW"/>
</dbReference>
<keyword evidence="8" id="KW-0325">Glycoprotein</keyword>
<feature type="compositionally biased region" description="Gly residues" evidence="11">
    <location>
        <begin position="26"/>
        <end position="45"/>
    </location>
</feature>
<evidence type="ECO:0000313" key="15">
    <source>
        <dbReference type="RefSeq" id="XP_032829072.1"/>
    </source>
</evidence>
<evidence type="ECO:0000259" key="13">
    <source>
        <dbReference type="PROSITE" id="PS50262"/>
    </source>
</evidence>
<organism evidence="14 15">
    <name type="scientific">Petromyzon marinus</name>
    <name type="common">Sea lamprey</name>
    <dbReference type="NCBI Taxonomy" id="7757"/>
    <lineage>
        <taxon>Eukaryota</taxon>
        <taxon>Metazoa</taxon>
        <taxon>Chordata</taxon>
        <taxon>Craniata</taxon>
        <taxon>Vertebrata</taxon>
        <taxon>Cyclostomata</taxon>
        <taxon>Hyperoartia</taxon>
        <taxon>Petromyzontiformes</taxon>
        <taxon>Petromyzontidae</taxon>
        <taxon>Petromyzon</taxon>
    </lineage>
</organism>
<evidence type="ECO:0000256" key="3">
    <source>
        <dbReference type="ARBA" id="ARBA00022692"/>
    </source>
</evidence>
<accession>A0AAJ7XCF8</accession>
<dbReference type="PANTHER" id="PTHR22752">
    <property type="entry name" value="G PROTEIN-COUPLED RECEPTOR"/>
    <property type="match status" value="1"/>
</dbReference>
<keyword evidence="9 10" id="KW-0807">Transducer</keyword>
<reference evidence="15" key="1">
    <citation type="submission" date="2025-08" db="UniProtKB">
        <authorList>
            <consortium name="RefSeq"/>
        </authorList>
    </citation>
    <scope>IDENTIFICATION</scope>
    <source>
        <tissue evidence="15">Sperm</tissue>
    </source>
</reference>
<dbReference type="Proteomes" id="UP001318040">
    <property type="component" value="Chromosome 50"/>
</dbReference>
<keyword evidence="3 10" id="KW-0812">Transmembrane</keyword>
<feature type="transmembrane region" description="Helical" evidence="12">
    <location>
        <begin position="253"/>
        <end position="276"/>
    </location>
</feature>
<feature type="domain" description="G-protein coupled receptors family 1 profile" evidence="13">
    <location>
        <begin position="107"/>
        <end position="372"/>
    </location>
</feature>
<feature type="transmembrane region" description="Helical" evidence="12">
    <location>
        <begin position="354"/>
        <end position="375"/>
    </location>
</feature>
<evidence type="ECO:0000256" key="10">
    <source>
        <dbReference type="RuleBase" id="RU000688"/>
    </source>
</evidence>
<evidence type="ECO:0000256" key="5">
    <source>
        <dbReference type="ARBA" id="ARBA00023040"/>
    </source>
</evidence>
<feature type="transmembrane region" description="Helical" evidence="12">
    <location>
        <begin position="94"/>
        <end position="121"/>
    </location>
</feature>
<feature type="compositionally biased region" description="Low complexity" evidence="11">
    <location>
        <begin position="1"/>
        <end position="25"/>
    </location>
</feature>
<sequence>MASSAASSAAASSAPGSSGGFSSWEGGNGSSPWGGGVSASGSGANGSGSGGVGGVGGVGGGVGGVGGVGDERHHQPCPLGLSQRYAGDVCVLEAAVLTLLTALIVAGNLTVIFVFHCAPLLHHHTTSYFIRTMAYADLSVGLSCLVPTLSLLHYGPPWGLSERLACKAFGYVVSVLKSVSVACLACISLDRYLAVTRPLSYGRLVTPCRVRCSVAAVCLYSCAVFAPSFFGWGKPGYHGDVFGWCARSWRTNAAYTAFVVCALYAPAASVVCFTYARIFRICRQHTRQIRERRARFPNRDADAGGGGDAANSAPDRRYATVLFRITSVFYALWLPYITYLLLESARLVDSAPVSFLTTWLAISNSFCNCLVYSLSTSGFRLGLRRLSGAVCAACAGSGRAARGPSLAGSTAGVQNGAPFRAVAGTGAGEGLGLGLGLGGDPCDI</sequence>
<proteinExistence type="inferred from homology"/>
<feature type="transmembrane region" description="Helical" evidence="12">
    <location>
        <begin position="321"/>
        <end position="342"/>
    </location>
</feature>
<dbReference type="InterPro" id="IPR017452">
    <property type="entry name" value="GPCR_Rhodpsn_7TM"/>
</dbReference>
<evidence type="ECO:0000256" key="12">
    <source>
        <dbReference type="SAM" id="Phobius"/>
    </source>
</evidence>
<dbReference type="RefSeq" id="XP_032829072.1">
    <property type="nucleotide sequence ID" value="XM_032973181.1"/>
</dbReference>
<dbReference type="AlphaFoldDB" id="A0AAJ7XCF8"/>
<dbReference type="PROSITE" id="PS50262">
    <property type="entry name" value="G_PROTEIN_RECEP_F1_2"/>
    <property type="match status" value="1"/>
</dbReference>
<evidence type="ECO:0000313" key="14">
    <source>
        <dbReference type="Proteomes" id="UP001318040"/>
    </source>
</evidence>
<evidence type="ECO:0000256" key="8">
    <source>
        <dbReference type="ARBA" id="ARBA00023180"/>
    </source>
</evidence>
<keyword evidence="14" id="KW-1185">Reference proteome</keyword>
<feature type="transmembrane region" description="Helical" evidence="12">
    <location>
        <begin position="210"/>
        <end position="233"/>
    </location>
</feature>
<evidence type="ECO:0000256" key="11">
    <source>
        <dbReference type="SAM" id="MobiDB-lite"/>
    </source>
</evidence>
<gene>
    <name evidence="15" type="primary">LOC116953214</name>
</gene>
<evidence type="ECO:0000256" key="1">
    <source>
        <dbReference type="ARBA" id="ARBA00004651"/>
    </source>
</evidence>
<dbReference type="FunFam" id="1.20.1070.10:FF:000177">
    <property type="entry name" value="probable G-protein coupled receptor 52"/>
    <property type="match status" value="1"/>
</dbReference>
<evidence type="ECO:0000256" key="7">
    <source>
        <dbReference type="ARBA" id="ARBA00023170"/>
    </source>
</evidence>
<comment type="similarity">
    <text evidence="10">Belongs to the G-protein coupled receptor 1 family.</text>
</comment>
<keyword evidence="5 10" id="KW-0297">G-protein coupled receptor</keyword>
<dbReference type="Gene3D" id="1.20.1070.10">
    <property type="entry name" value="Rhodopsin 7-helix transmembrane proteins"/>
    <property type="match status" value="1"/>
</dbReference>
<dbReference type="PANTHER" id="PTHR22752:SF14">
    <property type="entry name" value="G-PROTEIN COUPLED RECEPTORS FAMILY 1 PROFILE DOMAIN-CONTAINING PROTEIN"/>
    <property type="match status" value="1"/>
</dbReference>
<keyword evidence="2" id="KW-1003">Cell membrane</keyword>
<protein>
    <submittedName>
        <fullName evidence="15">G-protein coupled receptor 52-like</fullName>
    </submittedName>
</protein>
<dbReference type="Pfam" id="PF00001">
    <property type="entry name" value="7tm_1"/>
    <property type="match status" value="1"/>
</dbReference>
<evidence type="ECO:0000256" key="4">
    <source>
        <dbReference type="ARBA" id="ARBA00022989"/>
    </source>
</evidence>
<dbReference type="SUPFAM" id="SSF81321">
    <property type="entry name" value="Family A G protein-coupled receptor-like"/>
    <property type="match status" value="1"/>
</dbReference>
<feature type="transmembrane region" description="Helical" evidence="12">
    <location>
        <begin position="168"/>
        <end position="189"/>
    </location>
</feature>
<evidence type="ECO:0000256" key="6">
    <source>
        <dbReference type="ARBA" id="ARBA00023136"/>
    </source>
</evidence>
<dbReference type="CDD" id="cd00637">
    <property type="entry name" value="7tm_classA_rhodopsin-like"/>
    <property type="match status" value="1"/>
</dbReference>
<evidence type="ECO:0000256" key="2">
    <source>
        <dbReference type="ARBA" id="ARBA00022475"/>
    </source>
</evidence>
<dbReference type="PROSITE" id="PS00237">
    <property type="entry name" value="G_PROTEIN_RECEP_F1_1"/>
    <property type="match status" value="1"/>
</dbReference>
<dbReference type="GO" id="GO:0005886">
    <property type="term" value="C:plasma membrane"/>
    <property type="evidence" value="ECO:0007669"/>
    <property type="project" value="UniProtKB-SubCell"/>
</dbReference>
<keyword evidence="7 10" id="KW-0675">Receptor</keyword>
<comment type="subcellular location">
    <subcellularLocation>
        <location evidence="1">Cell membrane</location>
        <topology evidence="1">Multi-pass membrane protein</topology>
    </subcellularLocation>
</comment>
<keyword evidence="4 12" id="KW-1133">Transmembrane helix</keyword>
<keyword evidence="6 12" id="KW-0472">Membrane</keyword>
<dbReference type="InterPro" id="IPR000276">
    <property type="entry name" value="GPCR_Rhodpsn"/>
</dbReference>